<dbReference type="KEGG" id="sapp:SAC06_08470"/>
<feature type="transmembrane region" description="Helical" evidence="2">
    <location>
        <begin position="757"/>
        <end position="776"/>
    </location>
</feature>
<reference evidence="4" key="1">
    <citation type="submission" date="2023-11" db="EMBL/GenBank/DDBJ databases">
        <title>Scrofimicrobium hongkongense sp. nov., isolated from a patient with peritonitis.</title>
        <authorList>
            <person name="Lao H.Y."/>
            <person name="Wong A.Y.P."/>
            <person name="Ng T.L."/>
            <person name="Wong R.Y.L."/>
            <person name="Yau M.C.Y."/>
            <person name="Lam J.Y.W."/>
            <person name="Siu G.K.H."/>
        </authorList>
    </citation>
    <scope>NUCLEOTIDE SEQUENCE</scope>
    <source>
        <strain evidence="4">R131</strain>
    </source>
</reference>
<dbReference type="Pfam" id="PF20674">
    <property type="entry name" value="SpaA_3"/>
    <property type="match status" value="1"/>
</dbReference>
<proteinExistence type="predicted"/>
<dbReference type="Gene3D" id="2.60.40.10">
    <property type="entry name" value="Immunoglobulins"/>
    <property type="match status" value="1"/>
</dbReference>
<name>A0AAU7V613_9ACTO</name>
<dbReference type="RefSeq" id="WP_350257871.1">
    <property type="nucleotide sequence ID" value="NZ_CP138335.1"/>
</dbReference>
<keyword evidence="2" id="KW-0472">Membrane</keyword>
<dbReference type="EMBL" id="CP138335">
    <property type="protein sequence ID" value="XBW07668.1"/>
    <property type="molecule type" value="Genomic_DNA"/>
</dbReference>
<evidence type="ECO:0000259" key="3">
    <source>
        <dbReference type="Pfam" id="PF20674"/>
    </source>
</evidence>
<feature type="domain" description="SpaA-like prealbumin fold" evidence="3">
    <location>
        <begin position="292"/>
        <end position="403"/>
    </location>
</feature>
<feature type="region of interest" description="Disordered" evidence="1">
    <location>
        <begin position="1"/>
        <end position="22"/>
    </location>
</feature>
<organism evidence="4">
    <name type="scientific">Scrofimicrobium appendicitidis</name>
    <dbReference type="NCBI Taxonomy" id="3079930"/>
    <lineage>
        <taxon>Bacteria</taxon>
        <taxon>Bacillati</taxon>
        <taxon>Actinomycetota</taxon>
        <taxon>Actinomycetes</taxon>
        <taxon>Actinomycetales</taxon>
        <taxon>Actinomycetaceae</taxon>
        <taxon>Scrofimicrobium</taxon>
    </lineage>
</organism>
<keyword evidence="2" id="KW-1133">Transmembrane helix</keyword>
<accession>A0AAU7V613</accession>
<dbReference type="GO" id="GO:0005975">
    <property type="term" value="P:carbohydrate metabolic process"/>
    <property type="evidence" value="ECO:0007669"/>
    <property type="project" value="UniProtKB-ARBA"/>
</dbReference>
<evidence type="ECO:0000256" key="2">
    <source>
        <dbReference type="SAM" id="Phobius"/>
    </source>
</evidence>
<dbReference type="SUPFAM" id="SSF63829">
    <property type="entry name" value="Calcium-dependent phosphotriesterase"/>
    <property type="match status" value="1"/>
</dbReference>
<sequence>MDQQPDRNIAGVTNNSPNPAPGQWIDGIHDFGSFALRAQTHVPSCAADYFYSINANGRILEIGPGGQTYELGNAVSGSGVTMNGLGIGLQGEAVYAINRSGSNNYNMTAEVYRFDTETGVWESTGARQTNTGTNLVAGAVRLSDGRYFFGGFNSGGTEFHIYMYDETIEQVVDKGRIDVSEHNVNAANGDIAFDLAGNLYIIQSGTSTVIYSVTADDLLGSWGGTINSSVTEPARGVLSEVNGAALDSGGGLALGNSSTLTMYDMPSVNNGVQITNALSNSTDLASCDSPRTVTIEKELPFGRVNDSDQFRLQLLEGETVISQATTQGTAPGVQAQRLGPIPVSTNRTLHFSEVFTNGDATQYQSSWYCKLDGVLTTQGTGTDGSWDIETEGQDVVCRFVNVPRTASVNVTKIVQDASGQEITDPDIKAGWEFNLSAAGGQIDQATKTTDSSGSLQWKVDFSPDENRFPVRLSETQQPGYLLAEGSQCIKTDVNGTESDPFPAEDPVDVTVGDRLNCTFINRQLGTLTVNKDVSTVYGWMAPSQDYFDLTATSDEGDVLSFPDPDVAQPVQPGTYQIGEADRPGYRQTGITCQKDGGEEFELVDGNLEVGPTDGAVVCTVHNEDLPGSVSWVKTGPDGEQLLAGSEWLFEVPHGGEYQVVTDCVADTAEECVGADRDPAAGKFRVVGFHDEVRPSLHWMSYRLTETAAPAGYQINPDNVGMTVTVAPENLDVTVDTAPNYPRSGPDLPLTGGSSADLYLLGGGLVAALGLTSWAWLNRRKLGAGR</sequence>
<gene>
    <name evidence="4" type="ORF">SAC06_08470</name>
</gene>
<dbReference type="InterPro" id="IPR013783">
    <property type="entry name" value="Ig-like_fold"/>
</dbReference>
<keyword evidence="2" id="KW-0812">Transmembrane</keyword>
<evidence type="ECO:0000313" key="4">
    <source>
        <dbReference type="EMBL" id="XBW07668.1"/>
    </source>
</evidence>
<dbReference type="InterPro" id="IPR048834">
    <property type="entry name" value="SpaA_pre-album"/>
</dbReference>
<protein>
    <recommendedName>
        <fullName evidence="3">SpaA-like prealbumin fold domain-containing protein</fullName>
    </recommendedName>
</protein>
<evidence type="ECO:0000256" key="1">
    <source>
        <dbReference type="SAM" id="MobiDB-lite"/>
    </source>
</evidence>
<dbReference type="AlphaFoldDB" id="A0AAU7V613"/>